<evidence type="ECO:0000313" key="1">
    <source>
        <dbReference type="EMBL" id="ESA09770.1"/>
    </source>
</evidence>
<proteinExistence type="predicted"/>
<name>U9TNQ0_RHIID</name>
<feature type="non-terminal residue" evidence="1">
    <location>
        <position position="1"/>
    </location>
</feature>
<dbReference type="AlphaFoldDB" id="U9TNQ0"/>
<dbReference type="HOGENOM" id="CLU_2723469_0_0_1"/>
<organism evidence="1">
    <name type="scientific">Rhizophagus irregularis (strain DAOM 181602 / DAOM 197198 / MUCL 43194)</name>
    <name type="common">Arbuscular mycorrhizal fungus</name>
    <name type="synonym">Glomus intraradices</name>
    <dbReference type="NCBI Taxonomy" id="747089"/>
    <lineage>
        <taxon>Eukaryota</taxon>
        <taxon>Fungi</taxon>
        <taxon>Fungi incertae sedis</taxon>
        <taxon>Mucoromycota</taxon>
        <taxon>Glomeromycotina</taxon>
        <taxon>Glomeromycetes</taxon>
        <taxon>Glomerales</taxon>
        <taxon>Glomeraceae</taxon>
        <taxon>Rhizophagus</taxon>
    </lineage>
</organism>
<protein>
    <submittedName>
        <fullName evidence="1">Uncharacterized protein</fullName>
    </submittedName>
</protein>
<gene>
    <name evidence="1" type="ORF">GLOINDRAFT_348517</name>
</gene>
<accession>U9TNQ0</accession>
<reference evidence="1" key="1">
    <citation type="submission" date="2013-07" db="EMBL/GenBank/DDBJ databases">
        <title>The genome of an arbuscular mycorrhizal fungus provides insights into the evolution of the oldest plant symbiosis.</title>
        <authorList>
            <consortium name="DOE Joint Genome Institute"/>
            <person name="Tisserant E."/>
            <person name="Malbreil M."/>
            <person name="Kuo A."/>
            <person name="Kohler A."/>
            <person name="Symeonidi A."/>
            <person name="Balestrini R."/>
            <person name="Charron P."/>
            <person name="Duensing N."/>
            <person name="Frei-dit-Frey N."/>
            <person name="Gianinazzi-Pearson V."/>
            <person name="Gilbert B."/>
            <person name="Handa Y."/>
            <person name="Hijri M."/>
            <person name="Kaul R."/>
            <person name="Kawaguchi M."/>
            <person name="Krajinski F."/>
            <person name="Lammers P."/>
            <person name="Lapierre D."/>
            <person name="Masclaux F.G."/>
            <person name="Murat C."/>
            <person name="Morin E."/>
            <person name="Ndikumana S."/>
            <person name="Pagni M."/>
            <person name="Petitpierre D."/>
            <person name="Requena N."/>
            <person name="Rosikiewicz P."/>
            <person name="Riley R."/>
            <person name="Saito K."/>
            <person name="San Clemente H."/>
            <person name="Shapiro H."/>
            <person name="van Tuinen D."/>
            <person name="Becard G."/>
            <person name="Bonfante P."/>
            <person name="Paszkowski U."/>
            <person name="Shachar-Hill Y."/>
            <person name="Young J.P."/>
            <person name="Sanders I.R."/>
            <person name="Henrissat B."/>
            <person name="Rensing S.A."/>
            <person name="Grigoriev I.V."/>
            <person name="Corradi N."/>
            <person name="Roux C."/>
            <person name="Martin F."/>
        </authorList>
    </citation>
    <scope>NUCLEOTIDE SEQUENCE</scope>
    <source>
        <strain evidence="1">DAOM 197198</strain>
    </source>
</reference>
<sequence>MVPTIEIPKIKAPIPVITSVMTPTIAAPTIEVPKIKDPIPTSEKTPNALIPPTAKTTGSTILLCRNVIKFTL</sequence>
<dbReference type="EMBL" id="KI287751">
    <property type="protein sequence ID" value="ESA09770.1"/>
    <property type="molecule type" value="Genomic_DNA"/>
</dbReference>